<dbReference type="Pfam" id="PF02538">
    <property type="entry name" value="Hydantoinase_B"/>
    <property type="match status" value="1"/>
</dbReference>
<evidence type="ECO:0000256" key="1">
    <source>
        <dbReference type="SAM" id="MobiDB-lite"/>
    </source>
</evidence>
<organism evidence="3">
    <name type="scientific">Nocardia farcinica</name>
    <dbReference type="NCBI Taxonomy" id="37329"/>
    <lineage>
        <taxon>Bacteria</taxon>
        <taxon>Bacillati</taxon>
        <taxon>Actinomycetota</taxon>
        <taxon>Actinomycetes</taxon>
        <taxon>Mycobacteriales</taxon>
        <taxon>Nocardiaceae</taxon>
        <taxon>Nocardia</taxon>
    </lineage>
</organism>
<gene>
    <name evidence="3" type="ORF">NCTC1935_00135</name>
</gene>
<dbReference type="PANTHER" id="PTHR11365">
    <property type="entry name" value="5-OXOPROLINASE RELATED"/>
    <property type="match status" value="1"/>
</dbReference>
<feature type="region of interest" description="Disordered" evidence="1">
    <location>
        <begin position="139"/>
        <end position="165"/>
    </location>
</feature>
<protein>
    <submittedName>
        <fullName evidence="3">Hydantoinase B/oxoprolinase</fullName>
    </submittedName>
</protein>
<dbReference type="PANTHER" id="PTHR11365:SF23">
    <property type="entry name" value="HYPOTHETICAL 5-OXOPROLINASE (EUROFUNG)-RELATED"/>
    <property type="match status" value="1"/>
</dbReference>
<evidence type="ECO:0000313" key="3">
    <source>
        <dbReference type="EMBL" id="VFA81203.1"/>
    </source>
</evidence>
<name>A0A449G622_NOCFR</name>
<dbReference type="GO" id="GO:0017168">
    <property type="term" value="F:5-oxoprolinase (ATP-hydrolyzing) activity"/>
    <property type="evidence" value="ECO:0007669"/>
    <property type="project" value="TreeGrafter"/>
</dbReference>
<reference evidence="3" key="1">
    <citation type="submission" date="2019-02" db="EMBL/GenBank/DDBJ databases">
        <authorList>
            <consortium name="Pathogen Informatics"/>
        </authorList>
    </citation>
    <scope>NUCLEOTIDE SEQUENCE</scope>
    <source>
        <strain evidence="3">3012STDY6733949</strain>
    </source>
</reference>
<dbReference type="GO" id="GO:0006749">
    <property type="term" value="P:glutathione metabolic process"/>
    <property type="evidence" value="ECO:0007669"/>
    <property type="project" value="TreeGrafter"/>
</dbReference>
<dbReference type="GO" id="GO:0005829">
    <property type="term" value="C:cytosol"/>
    <property type="evidence" value="ECO:0007669"/>
    <property type="project" value="TreeGrafter"/>
</dbReference>
<accession>A0A449G622</accession>
<proteinExistence type="predicted"/>
<sequence length="165" mass="18093">MSTTFDPFDLEIIGEHLTAVADEMFVTTTRTAQSAMIYEVLDFSVGITDSDGRLVDQGNGLTILLRIFGERVRGALAQFPADTLVDGDIIMTNDPYGPGGSHLNDMTLVMPVFVDGQIVAFTCNQAHWADVGGKDPGSVFGRRRRHLPRRATGAVREDLQSRHTR</sequence>
<dbReference type="InterPro" id="IPR003692">
    <property type="entry name" value="Hydantoinase_B"/>
</dbReference>
<feature type="compositionally biased region" description="Basic and acidic residues" evidence="1">
    <location>
        <begin position="155"/>
        <end position="165"/>
    </location>
</feature>
<dbReference type="InterPro" id="IPR045079">
    <property type="entry name" value="Oxoprolinase-like"/>
</dbReference>
<dbReference type="EMBL" id="CAACYE010000004">
    <property type="protein sequence ID" value="VFA81203.1"/>
    <property type="molecule type" value="Genomic_DNA"/>
</dbReference>
<dbReference type="AlphaFoldDB" id="A0A449G622"/>
<evidence type="ECO:0000259" key="2">
    <source>
        <dbReference type="Pfam" id="PF02538"/>
    </source>
</evidence>
<feature type="domain" description="Hydantoinase B/oxoprolinase" evidence="2">
    <location>
        <begin position="6"/>
        <end position="140"/>
    </location>
</feature>